<dbReference type="AlphaFoldDB" id="A0A804J8H9"/>
<reference evidence="2" key="2">
    <citation type="submission" date="2021-05" db="UniProtKB">
        <authorList>
            <consortium name="EnsemblPlants"/>
        </authorList>
    </citation>
    <scope>IDENTIFICATION</scope>
    <source>
        <strain evidence="2">subsp. malaccensis</strain>
    </source>
</reference>
<keyword evidence="3" id="KW-1185">Reference proteome</keyword>
<sequence>MAITIAAPSLAMSATVEPRSRPSSSASSSPPPPPSLLVGFLMDLVGYVEDTAAASPCDLPTREYAPSSPCACQVSGGFFVRLLSKRRNSFLRLVDQLEKGKWVSCARGETSQFSNSMVLRPLVMVLMLKTSPSSPGFPACVASHGGRGSNSSSSNTALNATTATCDIPCS</sequence>
<name>A0A804J8H9_MUSAM</name>
<evidence type="ECO:0000313" key="3">
    <source>
        <dbReference type="Proteomes" id="UP000012960"/>
    </source>
</evidence>
<accession>A0A804J8H9</accession>
<organism evidence="2 3">
    <name type="scientific">Musa acuminata subsp. malaccensis</name>
    <name type="common">Wild banana</name>
    <name type="synonym">Musa malaccensis</name>
    <dbReference type="NCBI Taxonomy" id="214687"/>
    <lineage>
        <taxon>Eukaryota</taxon>
        <taxon>Viridiplantae</taxon>
        <taxon>Streptophyta</taxon>
        <taxon>Embryophyta</taxon>
        <taxon>Tracheophyta</taxon>
        <taxon>Spermatophyta</taxon>
        <taxon>Magnoliopsida</taxon>
        <taxon>Liliopsida</taxon>
        <taxon>Zingiberales</taxon>
        <taxon>Musaceae</taxon>
        <taxon>Musa</taxon>
    </lineage>
</organism>
<dbReference type="InParanoid" id="A0A804J8H9"/>
<dbReference type="Gramene" id="Ma05_t25620.1">
    <property type="protein sequence ID" value="Ma05_p25620.1"/>
    <property type="gene ID" value="Ma05_g25620"/>
</dbReference>
<gene>
    <name evidence="1" type="ORF">GSMUA_277570.1</name>
</gene>
<evidence type="ECO:0000313" key="2">
    <source>
        <dbReference type="EnsemblPlants" id="Ma05_p25620.1"/>
    </source>
</evidence>
<reference evidence="1" key="1">
    <citation type="submission" date="2021-03" db="EMBL/GenBank/DDBJ databases">
        <authorList>
            <consortium name="Genoscope - CEA"/>
            <person name="William W."/>
        </authorList>
    </citation>
    <scope>NUCLEOTIDE SEQUENCE</scope>
    <source>
        <strain evidence="1">Doubled-haploid Pahang</strain>
    </source>
</reference>
<protein>
    <submittedName>
        <fullName evidence="1">(wild Malaysian banana) hypothetical protein</fullName>
    </submittedName>
</protein>
<evidence type="ECO:0000313" key="1">
    <source>
        <dbReference type="EMBL" id="CAG1839618.1"/>
    </source>
</evidence>
<proteinExistence type="predicted"/>
<dbReference type="EnsemblPlants" id="Ma05_t25620.1">
    <property type="protein sequence ID" value="Ma05_p25620.1"/>
    <property type="gene ID" value="Ma05_g25620"/>
</dbReference>
<dbReference type="EMBL" id="HG996470">
    <property type="protein sequence ID" value="CAG1839618.1"/>
    <property type="molecule type" value="Genomic_DNA"/>
</dbReference>
<dbReference type="Proteomes" id="UP000012960">
    <property type="component" value="Unplaced"/>
</dbReference>